<feature type="coiled-coil region" evidence="1">
    <location>
        <begin position="22"/>
        <end position="56"/>
    </location>
</feature>
<reference evidence="2" key="1">
    <citation type="journal article" date="2022" name="bioRxiv">
        <title>Sequencing and chromosome-scale assembly of the giantPleurodeles waltlgenome.</title>
        <authorList>
            <person name="Brown T."/>
            <person name="Elewa A."/>
            <person name="Iarovenko S."/>
            <person name="Subramanian E."/>
            <person name="Araus A.J."/>
            <person name="Petzold A."/>
            <person name="Susuki M."/>
            <person name="Suzuki K.-i.T."/>
            <person name="Hayashi T."/>
            <person name="Toyoda A."/>
            <person name="Oliveira C."/>
            <person name="Osipova E."/>
            <person name="Leigh N.D."/>
            <person name="Simon A."/>
            <person name="Yun M.H."/>
        </authorList>
    </citation>
    <scope>NUCLEOTIDE SEQUENCE</scope>
    <source>
        <strain evidence="2">20211129_DDA</strain>
        <tissue evidence="2">Liver</tissue>
    </source>
</reference>
<keyword evidence="3" id="KW-1185">Reference proteome</keyword>
<accession>A0AAV7WIN7</accession>
<name>A0AAV7WIN7_PLEWA</name>
<gene>
    <name evidence="2" type="ORF">NDU88_000470</name>
</gene>
<dbReference type="AlphaFoldDB" id="A0AAV7WIN7"/>
<evidence type="ECO:0000256" key="1">
    <source>
        <dbReference type="SAM" id="Coils"/>
    </source>
</evidence>
<dbReference type="Proteomes" id="UP001066276">
    <property type="component" value="Chromosome 1_1"/>
</dbReference>
<proteinExistence type="predicted"/>
<evidence type="ECO:0000313" key="3">
    <source>
        <dbReference type="Proteomes" id="UP001066276"/>
    </source>
</evidence>
<protein>
    <submittedName>
        <fullName evidence="2">Uncharacterized protein</fullName>
    </submittedName>
</protein>
<comment type="caution">
    <text evidence="2">The sequence shown here is derived from an EMBL/GenBank/DDBJ whole genome shotgun (WGS) entry which is preliminary data.</text>
</comment>
<dbReference type="EMBL" id="JANPWB010000001">
    <property type="protein sequence ID" value="KAJ1212826.1"/>
    <property type="molecule type" value="Genomic_DNA"/>
</dbReference>
<keyword evidence="1" id="KW-0175">Coiled coil</keyword>
<sequence>MEQLFGSLCEDFATLKWEISAVKDLKREVVDLGQRVDTLEQTRDTQEEELNCHSHRRKILTLQDKNQEL</sequence>
<evidence type="ECO:0000313" key="2">
    <source>
        <dbReference type="EMBL" id="KAJ1212826.1"/>
    </source>
</evidence>
<organism evidence="2 3">
    <name type="scientific">Pleurodeles waltl</name>
    <name type="common">Iberian ribbed newt</name>
    <dbReference type="NCBI Taxonomy" id="8319"/>
    <lineage>
        <taxon>Eukaryota</taxon>
        <taxon>Metazoa</taxon>
        <taxon>Chordata</taxon>
        <taxon>Craniata</taxon>
        <taxon>Vertebrata</taxon>
        <taxon>Euteleostomi</taxon>
        <taxon>Amphibia</taxon>
        <taxon>Batrachia</taxon>
        <taxon>Caudata</taxon>
        <taxon>Salamandroidea</taxon>
        <taxon>Salamandridae</taxon>
        <taxon>Pleurodelinae</taxon>
        <taxon>Pleurodeles</taxon>
    </lineage>
</organism>